<reference evidence="1" key="1">
    <citation type="submission" date="2020-05" db="EMBL/GenBank/DDBJ databases">
        <authorList>
            <person name="Chiriac C."/>
            <person name="Salcher M."/>
            <person name="Ghai R."/>
            <person name="Kavagutti S V."/>
        </authorList>
    </citation>
    <scope>NUCLEOTIDE SEQUENCE</scope>
</reference>
<dbReference type="EMBL" id="CAFBOZ010000019">
    <property type="protein sequence ID" value="CAB4993842.1"/>
    <property type="molecule type" value="Genomic_DNA"/>
</dbReference>
<protein>
    <submittedName>
        <fullName evidence="1">Unannotated protein</fullName>
    </submittedName>
</protein>
<dbReference type="Gene3D" id="3.30.70.100">
    <property type="match status" value="1"/>
</dbReference>
<evidence type="ECO:0000313" key="1">
    <source>
        <dbReference type="EMBL" id="CAB4932173.1"/>
    </source>
</evidence>
<sequence length="102" mass="11745">MTIEHRTYEIVPGTMDAWLVLFHDKIVPLHEEFGLPVRGAWVDRANSTFVWLREFVGEGTPEEQEARYRASDRRAVVIGDEPKAFIVSMSVRRVDSVFPAEQ</sequence>
<dbReference type="AlphaFoldDB" id="A0A6J7ILQ4"/>
<organism evidence="1">
    <name type="scientific">freshwater metagenome</name>
    <dbReference type="NCBI Taxonomy" id="449393"/>
    <lineage>
        <taxon>unclassified sequences</taxon>
        <taxon>metagenomes</taxon>
        <taxon>ecological metagenomes</taxon>
    </lineage>
</organism>
<gene>
    <name evidence="1" type="ORF">UFOPK3773_00313</name>
    <name evidence="2" type="ORF">UFOPK3992_00220</name>
</gene>
<dbReference type="InterPro" id="IPR011008">
    <property type="entry name" value="Dimeric_a/b-barrel"/>
</dbReference>
<accession>A0A6J7ILQ4</accession>
<dbReference type="SUPFAM" id="SSF54909">
    <property type="entry name" value="Dimeric alpha+beta barrel"/>
    <property type="match status" value="1"/>
</dbReference>
<name>A0A6J7ILQ4_9ZZZZ</name>
<dbReference type="EMBL" id="CAFBNF010000018">
    <property type="protein sequence ID" value="CAB4932173.1"/>
    <property type="molecule type" value="Genomic_DNA"/>
</dbReference>
<evidence type="ECO:0000313" key="2">
    <source>
        <dbReference type="EMBL" id="CAB4993842.1"/>
    </source>
</evidence>
<proteinExistence type="predicted"/>